<accession>A0A3M9NKR8</accession>
<evidence type="ECO:0000256" key="3">
    <source>
        <dbReference type="ARBA" id="ARBA00022452"/>
    </source>
</evidence>
<organism evidence="13 14">
    <name type="scientific">Hanamia caeni</name>
    <dbReference type="NCBI Taxonomy" id="2294116"/>
    <lineage>
        <taxon>Bacteria</taxon>
        <taxon>Pseudomonadati</taxon>
        <taxon>Bacteroidota</taxon>
        <taxon>Chitinophagia</taxon>
        <taxon>Chitinophagales</taxon>
        <taxon>Chitinophagaceae</taxon>
        <taxon>Hanamia</taxon>
    </lineage>
</organism>
<keyword evidence="3 8" id="KW-1134">Transmembrane beta strand</keyword>
<dbReference type="Pfam" id="PF00593">
    <property type="entry name" value="TonB_dep_Rec_b-barrel"/>
    <property type="match status" value="1"/>
</dbReference>
<reference evidence="13 14" key="1">
    <citation type="submission" date="2018-11" db="EMBL/GenBank/DDBJ databases">
        <title>Draft genome sequence of Ferruginibacter sp. BO-59.</title>
        <authorList>
            <person name="Im W.T."/>
        </authorList>
    </citation>
    <scope>NUCLEOTIDE SEQUENCE [LARGE SCALE GENOMIC DNA]</scope>
    <source>
        <strain evidence="13 14">BO-59</strain>
    </source>
</reference>
<dbReference type="AlphaFoldDB" id="A0A3M9NKR8"/>
<dbReference type="Pfam" id="PF07715">
    <property type="entry name" value="Plug"/>
    <property type="match status" value="1"/>
</dbReference>
<keyword evidence="6 8" id="KW-0472">Membrane</keyword>
<dbReference type="GO" id="GO:0009279">
    <property type="term" value="C:cell outer membrane"/>
    <property type="evidence" value="ECO:0007669"/>
    <property type="project" value="UniProtKB-SubCell"/>
</dbReference>
<evidence type="ECO:0000259" key="11">
    <source>
        <dbReference type="Pfam" id="PF00593"/>
    </source>
</evidence>
<dbReference type="NCBIfam" id="TIGR04056">
    <property type="entry name" value="OMP_RagA_SusC"/>
    <property type="match status" value="1"/>
</dbReference>
<feature type="region of interest" description="Disordered" evidence="10">
    <location>
        <begin position="1"/>
        <end position="29"/>
    </location>
</feature>
<dbReference type="InterPro" id="IPR000531">
    <property type="entry name" value="Beta-barrel_TonB"/>
</dbReference>
<sequence>MVSDENGPLSGATIREKGTNNATTSKEDGSFSIRVSKPNAILTVSYIGYEATEVALEGRTAVNVILKTSSQELSNVVVTALGISREKKSLGYSIGEVDGKDINRVAQENVLNSLAGKVSGVTINQTGGPGSSVSMIIRGANSLSSDNQPLFVVDGVPIANTLNNVSAVGSDNRVDFGNAISSINPDDVASVTVLKGPSAAALYGSRAGNGVVLITTKNGRGVNKLTVSVTSSTVFDKPYKFLEWQTKYGSGQFSAIPSDLTGNILTDPFGGLIQEDVGGTYGGELDKGYMAVQWNSPLDENGKRVPLPLVSHPDNVKDFVQTGITTNNSVSVANSSDAVNYRISYSNMTNKGVIPNSDLFRNSLDLSTSVKVYQKLRISTNINLSRNNSNSRPAGERGTNPLQWAYSVSPHIDINDLKDYWMPGQVGLQQRTQYNGEYNNPYFLAHEVKNSFVRDRLYGNVKADWQITPQFSMMFRYGLDTYTEQREFKIPTSYTEDPRGAYGLINLKSFESNADFLATYKKDLNKFNLSVSAGGNIRYQKNSSIRNATKSGTGLIVPNVYTIQNILPASLDFSNFSFQKGTNSVYGTASLGFLDEIYLDVTGRNDWSSTLPNVEPYFYPSASLSLLMNKIAGLTSPNINLIKLRGGIAQVGNDASPYQLLSVLSNAGTWGNIPRLSTSGTLLNPDLKPEIATSYEGGLDITLFKNRFNLSATYYILENKNQIFTTQLPPSSGYTSKNINAGLVRSRGFEFTVGGTPVQTSNFRWDINANLTRNRTRIIKLANEMPYFTFWEDAKGGAWTYVGEDVGDIYGPKLRTVTDKSSPYYGYPLLEFADGGAKWSAIDAHNTKNKIGNFNPKFIMGLQTSISWKNWSLNMSFDWRNGGQFVSQTYRYGMEDGRASLQLKQFFDAGSMTGKELRDYLVAHAKDLIIVNGNHFPRVGWPTPEHRSFPFEFSGIKLPYGGLIIPGVYASGFDANGNPTGYIENLGENVLGVDPSNPNVTLPVPYAASNPWDFTEPELFSASYLKLREISFSYGIPAGLANSLRIQNATLSVYSRNIILWTAAGIGVDPENAYQPSADFQGGGIQFKQGIERYNVMPWVIPIGVRLNVTF</sequence>
<evidence type="ECO:0000256" key="4">
    <source>
        <dbReference type="ARBA" id="ARBA00022692"/>
    </source>
</evidence>
<gene>
    <name evidence="13" type="ORF">EFY79_06525</name>
</gene>
<dbReference type="InterPro" id="IPR012910">
    <property type="entry name" value="Plug_dom"/>
</dbReference>
<evidence type="ECO:0000256" key="1">
    <source>
        <dbReference type="ARBA" id="ARBA00004571"/>
    </source>
</evidence>
<evidence type="ECO:0000313" key="14">
    <source>
        <dbReference type="Proteomes" id="UP000267223"/>
    </source>
</evidence>
<keyword evidence="14" id="KW-1185">Reference proteome</keyword>
<dbReference type="InterPro" id="IPR023997">
    <property type="entry name" value="TonB-dep_OMP_SusC/RagA_CS"/>
</dbReference>
<protein>
    <submittedName>
        <fullName evidence="13">SusC/RagA family TonB-linked outer membrane protein</fullName>
    </submittedName>
</protein>
<evidence type="ECO:0000259" key="12">
    <source>
        <dbReference type="Pfam" id="PF07715"/>
    </source>
</evidence>
<name>A0A3M9NKR8_9BACT</name>
<comment type="subcellular location">
    <subcellularLocation>
        <location evidence="1 8">Cell outer membrane</location>
        <topology evidence="1 8">Multi-pass membrane protein</topology>
    </subcellularLocation>
</comment>
<evidence type="ECO:0000256" key="8">
    <source>
        <dbReference type="PROSITE-ProRule" id="PRU01360"/>
    </source>
</evidence>
<dbReference type="InterPro" id="IPR036942">
    <property type="entry name" value="Beta-barrel_TonB_sf"/>
</dbReference>
<evidence type="ECO:0000256" key="6">
    <source>
        <dbReference type="ARBA" id="ARBA00023136"/>
    </source>
</evidence>
<dbReference type="NCBIfam" id="TIGR04057">
    <property type="entry name" value="SusC_RagA_signa"/>
    <property type="match status" value="1"/>
</dbReference>
<feature type="domain" description="TonB-dependent receptor-like beta-barrel" evidence="11">
    <location>
        <begin position="425"/>
        <end position="853"/>
    </location>
</feature>
<evidence type="ECO:0000256" key="10">
    <source>
        <dbReference type="SAM" id="MobiDB-lite"/>
    </source>
</evidence>
<dbReference type="OrthoDB" id="9768177at2"/>
<dbReference type="InterPro" id="IPR023996">
    <property type="entry name" value="TonB-dep_OMP_SusC/RagA"/>
</dbReference>
<evidence type="ECO:0000256" key="9">
    <source>
        <dbReference type="RuleBase" id="RU003357"/>
    </source>
</evidence>
<evidence type="ECO:0000313" key="13">
    <source>
        <dbReference type="EMBL" id="RNI38065.1"/>
    </source>
</evidence>
<dbReference type="EMBL" id="RJJR01000004">
    <property type="protein sequence ID" value="RNI38065.1"/>
    <property type="molecule type" value="Genomic_DNA"/>
</dbReference>
<evidence type="ECO:0000256" key="5">
    <source>
        <dbReference type="ARBA" id="ARBA00023077"/>
    </source>
</evidence>
<dbReference type="SUPFAM" id="SSF49464">
    <property type="entry name" value="Carboxypeptidase regulatory domain-like"/>
    <property type="match status" value="1"/>
</dbReference>
<keyword evidence="5 9" id="KW-0798">TonB box</keyword>
<feature type="domain" description="TonB-dependent receptor plug" evidence="12">
    <location>
        <begin position="87"/>
        <end position="211"/>
    </location>
</feature>
<comment type="similarity">
    <text evidence="8 9">Belongs to the TonB-dependent receptor family.</text>
</comment>
<dbReference type="Gene3D" id="2.40.170.20">
    <property type="entry name" value="TonB-dependent receptor, beta-barrel domain"/>
    <property type="match status" value="1"/>
</dbReference>
<dbReference type="Pfam" id="PF13715">
    <property type="entry name" value="CarbopepD_reg_2"/>
    <property type="match status" value="1"/>
</dbReference>
<proteinExistence type="inferred from homology"/>
<dbReference type="InterPro" id="IPR008969">
    <property type="entry name" value="CarboxyPept-like_regulatory"/>
</dbReference>
<evidence type="ECO:0000256" key="2">
    <source>
        <dbReference type="ARBA" id="ARBA00022448"/>
    </source>
</evidence>
<dbReference type="Proteomes" id="UP000267223">
    <property type="component" value="Unassembled WGS sequence"/>
</dbReference>
<dbReference type="InterPro" id="IPR039426">
    <property type="entry name" value="TonB-dep_rcpt-like"/>
</dbReference>
<comment type="caution">
    <text evidence="13">The sequence shown here is derived from an EMBL/GenBank/DDBJ whole genome shotgun (WGS) entry which is preliminary data.</text>
</comment>
<dbReference type="PROSITE" id="PS52016">
    <property type="entry name" value="TONB_DEPENDENT_REC_3"/>
    <property type="match status" value="1"/>
</dbReference>
<dbReference type="Gene3D" id="2.60.40.1120">
    <property type="entry name" value="Carboxypeptidase-like, regulatory domain"/>
    <property type="match status" value="1"/>
</dbReference>
<dbReference type="InterPro" id="IPR037066">
    <property type="entry name" value="Plug_dom_sf"/>
</dbReference>
<evidence type="ECO:0000256" key="7">
    <source>
        <dbReference type="ARBA" id="ARBA00023237"/>
    </source>
</evidence>
<dbReference type="Gene3D" id="2.170.130.10">
    <property type="entry name" value="TonB-dependent receptor, plug domain"/>
    <property type="match status" value="1"/>
</dbReference>
<keyword evidence="2 8" id="KW-0813">Transport</keyword>
<dbReference type="SUPFAM" id="SSF56935">
    <property type="entry name" value="Porins"/>
    <property type="match status" value="1"/>
</dbReference>
<keyword evidence="4 8" id="KW-0812">Transmembrane</keyword>
<keyword evidence="7 8" id="KW-0998">Cell outer membrane</keyword>